<protein>
    <submittedName>
        <fullName evidence="1">Uncharacterized protein</fullName>
    </submittedName>
</protein>
<name>A0A1I2UFX4_9EURY</name>
<keyword evidence="2" id="KW-1185">Reference proteome</keyword>
<dbReference type="OrthoDB" id="377372at2157"/>
<dbReference type="EMBL" id="FOOQ01000003">
    <property type="protein sequence ID" value="SFG73756.1"/>
    <property type="molecule type" value="Genomic_DNA"/>
</dbReference>
<accession>A0A1I2UFX4</accession>
<dbReference type="Proteomes" id="UP000198876">
    <property type="component" value="Unassembled WGS sequence"/>
</dbReference>
<evidence type="ECO:0000313" key="2">
    <source>
        <dbReference type="Proteomes" id="UP000198876"/>
    </source>
</evidence>
<gene>
    <name evidence="1" type="ORF">SAMN04488063_2835</name>
</gene>
<dbReference type="RefSeq" id="WP_177213372.1">
    <property type="nucleotide sequence ID" value="NZ_FOOQ01000003.1"/>
</dbReference>
<organism evidence="1 2">
    <name type="scientific">Halopelagius inordinatus</name>
    <dbReference type="NCBI Taxonomy" id="553467"/>
    <lineage>
        <taxon>Archaea</taxon>
        <taxon>Methanobacteriati</taxon>
        <taxon>Methanobacteriota</taxon>
        <taxon>Stenosarchaea group</taxon>
        <taxon>Halobacteria</taxon>
        <taxon>Halobacteriales</taxon>
        <taxon>Haloferacaceae</taxon>
    </lineage>
</organism>
<evidence type="ECO:0000313" key="1">
    <source>
        <dbReference type="EMBL" id="SFG73756.1"/>
    </source>
</evidence>
<proteinExistence type="predicted"/>
<sequence>MFFENTRQKAELPKQKAKSLRAAERRVADYCSIRETMSEVNRRLALDDEFDAVTPMHG</sequence>
<dbReference type="AlphaFoldDB" id="A0A1I2UFX4"/>
<reference evidence="2" key="1">
    <citation type="submission" date="2016-10" db="EMBL/GenBank/DDBJ databases">
        <authorList>
            <person name="Varghese N."/>
            <person name="Submissions S."/>
        </authorList>
    </citation>
    <scope>NUCLEOTIDE SEQUENCE [LARGE SCALE GENOMIC DNA]</scope>
    <source>
        <strain evidence="2">CGMCC 1.7739</strain>
    </source>
</reference>